<gene>
    <name evidence="2" type="ORF">FH972_024167</name>
</gene>
<comment type="caution">
    <text evidence="2">The sequence shown here is derived from an EMBL/GenBank/DDBJ whole genome shotgun (WGS) entry which is preliminary data.</text>
</comment>
<feature type="region of interest" description="Disordered" evidence="1">
    <location>
        <begin position="1"/>
        <end position="53"/>
    </location>
</feature>
<proteinExistence type="predicted"/>
<evidence type="ECO:0000313" key="3">
    <source>
        <dbReference type="Proteomes" id="UP000327013"/>
    </source>
</evidence>
<sequence>MGAAREQNLEWGHTRVGASGCEKNSTRWREGGPTSDGKADAQRAVLGPCTTRA</sequence>
<accession>A0A5N6KXL3</accession>
<dbReference type="Proteomes" id="UP000327013">
    <property type="component" value="Unassembled WGS sequence"/>
</dbReference>
<name>A0A5N6KXL3_9ROSI</name>
<evidence type="ECO:0000313" key="2">
    <source>
        <dbReference type="EMBL" id="KAB8356585.1"/>
    </source>
</evidence>
<reference evidence="2 3" key="1">
    <citation type="submission" date="2019-06" db="EMBL/GenBank/DDBJ databases">
        <title>A chromosomal-level reference genome of Carpinus fangiana (Coryloideae, Betulaceae).</title>
        <authorList>
            <person name="Yang X."/>
            <person name="Wang Z."/>
            <person name="Zhang L."/>
            <person name="Hao G."/>
            <person name="Liu J."/>
            <person name="Yang Y."/>
        </authorList>
    </citation>
    <scope>NUCLEOTIDE SEQUENCE [LARGE SCALE GENOMIC DNA]</scope>
    <source>
        <strain evidence="2">Cfa_2016G</strain>
        <tissue evidence="2">Leaf</tissue>
    </source>
</reference>
<dbReference type="EMBL" id="VIBQ01000016">
    <property type="protein sequence ID" value="KAB8356585.1"/>
    <property type="molecule type" value="Genomic_DNA"/>
</dbReference>
<dbReference type="AlphaFoldDB" id="A0A5N6KXL3"/>
<organism evidence="2 3">
    <name type="scientific">Carpinus fangiana</name>
    <dbReference type="NCBI Taxonomy" id="176857"/>
    <lineage>
        <taxon>Eukaryota</taxon>
        <taxon>Viridiplantae</taxon>
        <taxon>Streptophyta</taxon>
        <taxon>Embryophyta</taxon>
        <taxon>Tracheophyta</taxon>
        <taxon>Spermatophyta</taxon>
        <taxon>Magnoliopsida</taxon>
        <taxon>eudicotyledons</taxon>
        <taxon>Gunneridae</taxon>
        <taxon>Pentapetalae</taxon>
        <taxon>rosids</taxon>
        <taxon>fabids</taxon>
        <taxon>Fagales</taxon>
        <taxon>Betulaceae</taxon>
        <taxon>Carpinus</taxon>
    </lineage>
</organism>
<keyword evidence="3" id="KW-1185">Reference proteome</keyword>
<protein>
    <submittedName>
        <fullName evidence="2">Uncharacterized protein</fullName>
    </submittedName>
</protein>
<evidence type="ECO:0000256" key="1">
    <source>
        <dbReference type="SAM" id="MobiDB-lite"/>
    </source>
</evidence>